<sequence>MGRFRVLNVGGVVYLVGGCAHIERLRDLVADMERLEEDRCVARVLASKEEVLKRLSELGLIEEEVELFSPSLEHSVKQGLKLCPVCGSPKLLPIGVLGVMPTLYVCSDCGYAGYLVLEVSQE</sequence>
<evidence type="ECO:0000313" key="1">
    <source>
        <dbReference type="EMBL" id="HEB48903.1"/>
    </source>
</evidence>
<comment type="caution">
    <text evidence="1">The sequence shown here is derived from an EMBL/GenBank/DDBJ whole genome shotgun (WGS) entry which is preliminary data.</text>
</comment>
<protein>
    <submittedName>
        <fullName evidence="1">Uncharacterized protein</fullName>
    </submittedName>
</protein>
<dbReference type="PROSITE" id="PS51257">
    <property type="entry name" value="PROKAR_LIPOPROTEIN"/>
    <property type="match status" value="1"/>
</dbReference>
<dbReference type="EMBL" id="DSKP01000133">
    <property type="protein sequence ID" value="HEB48903.1"/>
    <property type="molecule type" value="Genomic_DNA"/>
</dbReference>
<name>A0A7C1TA11_THEPE</name>
<dbReference type="AlphaFoldDB" id="A0A7C1TA11"/>
<organism evidence="1">
    <name type="scientific">Thermofilum pendens</name>
    <dbReference type="NCBI Taxonomy" id="2269"/>
    <lineage>
        <taxon>Archaea</taxon>
        <taxon>Thermoproteota</taxon>
        <taxon>Thermoprotei</taxon>
        <taxon>Thermofilales</taxon>
        <taxon>Thermofilaceae</taxon>
        <taxon>Thermofilum</taxon>
    </lineage>
</organism>
<accession>A0A7C1TA11</accession>
<reference evidence="1" key="1">
    <citation type="journal article" date="2020" name="mSystems">
        <title>Genome- and Community-Level Interaction Insights into Carbon Utilization and Element Cycling Functions of Hydrothermarchaeota in Hydrothermal Sediment.</title>
        <authorList>
            <person name="Zhou Z."/>
            <person name="Liu Y."/>
            <person name="Xu W."/>
            <person name="Pan J."/>
            <person name="Luo Z.H."/>
            <person name="Li M."/>
        </authorList>
    </citation>
    <scope>NUCLEOTIDE SEQUENCE [LARGE SCALE GENOMIC DNA]</scope>
    <source>
        <strain evidence="1">SpSt-25</strain>
    </source>
</reference>
<gene>
    <name evidence="1" type="ORF">ENP77_03825</name>
</gene>
<proteinExistence type="predicted"/>